<evidence type="ECO:0000313" key="4">
    <source>
        <dbReference type="Proteomes" id="UP000218387"/>
    </source>
</evidence>
<accession>A0A4P9CEN9</accession>
<dbReference type="Proteomes" id="UP000218387">
    <property type="component" value="Chromosome"/>
</dbReference>
<dbReference type="GO" id="GO:0004252">
    <property type="term" value="F:serine-type endopeptidase activity"/>
    <property type="evidence" value="ECO:0007669"/>
    <property type="project" value="UniProtKB-UniRule"/>
</dbReference>
<dbReference type="EC" id="3.4.21.89" evidence="1"/>
<dbReference type="GO" id="GO:0016020">
    <property type="term" value="C:membrane"/>
    <property type="evidence" value="ECO:0007669"/>
    <property type="project" value="UniProtKB-UniRule"/>
</dbReference>
<protein>
    <recommendedName>
        <fullName evidence="1">Signal peptidase I</fullName>
        <ecNumber evidence="1">3.4.21.89</ecNumber>
    </recommendedName>
</protein>
<evidence type="ECO:0000313" key="3">
    <source>
        <dbReference type="EMBL" id="QCT73401.1"/>
    </source>
</evidence>
<dbReference type="GO" id="GO:0009003">
    <property type="term" value="F:signal peptidase activity"/>
    <property type="evidence" value="ECO:0007669"/>
    <property type="project" value="UniProtKB-EC"/>
</dbReference>
<keyword evidence="4" id="KW-1185">Reference proteome</keyword>
<dbReference type="InterPro" id="IPR001733">
    <property type="entry name" value="Peptidase_S26B"/>
</dbReference>
<name>A0A4P9CEN9_EUBML</name>
<sequence>MKSMVIRKMLSTILTVLLCLMILLLSGLRLLGWIPLAVLSGSMEPQYPVGSLIFVRPVAAEDVKLGDPITFYMADGRTLATHRVTQVDEASQSFKTKGDANAVEDQGTVSFDRLVGSPQFCVPLAGYVSILAGSAQGKMILGAALLVLVLLAFLPGRLMKTNASKRK</sequence>
<feature type="transmembrane region" description="Helical" evidence="2">
    <location>
        <begin position="139"/>
        <end position="158"/>
    </location>
</feature>
<dbReference type="AlphaFoldDB" id="A0A4P9CEN9"/>
<dbReference type="GO" id="GO:0006465">
    <property type="term" value="P:signal peptide processing"/>
    <property type="evidence" value="ECO:0007669"/>
    <property type="project" value="UniProtKB-UniRule"/>
</dbReference>
<dbReference type="PANTHER" id="PTHR10806:SF6">
    <property type="entry name" value="SIGNAL PEPTIDASE COMPLEX CATALYTIC SUBUNIT SEC11"/>
    <property type="match status" value="1"/>
</dbReference>
<dbReference type="CDD" id="cd06530">
    <property type="entry name" value="S26_SPase_I"/>
    <property type="match status" value="1"/>
</dbReference>
<keyword evidence="2" id="KW-0812">Transmembrane</keyword>
<proteinExistence type="predicted"/>
<evidence type="ECO:0000256" key="2">
    <source>
        <dbReference type="SAM" id="Phobius"/>
    </source>
</evidence>
<keyword evidence="2" id="KW-0472">Membrane</keyword>
<dbReference type="InterPro" id="IPR019533">
    <property type="entry name" value="Peptidase_S26"/>
</dbReference>
<keyword evidence="2" id="KW-1133">Transmembrane helix</keyword>
<dbReference type="EMBL" id="CP029487">
    <property type="protein sequence ID" value="QCT73401.1"/>
    <property type="molecule type" value="Genomic_DNA"/>
</dbReference>
<dbReference type="KEGG" id="emt:CPZ25_019450"/>
<evidence type="ECO:0000256" key="1">
    <source>
        <dbReference type="NCBIfam" id="TIGR02228"/>
    </source>
</evidence>
<dbReference type="NCBIfam" id="TIGR02228">
    <property type="entry name" value="sigpep_I_arch"/>
    <property type="match status" value="1"/>
</dbReference>
<organism evidence="3 4">
    <name type="scientific">Eubacterium maltosivorans</name>
    <dbReference type="NCBI Taxonomy" id="2041044"/>
    <lineage>
        <taxon>Bacteria</taxon>
        <taxon>Bacillati</taxon>
        <taxon>Bacillota</taxon>
        <taxon>Clostridia</taxon>
        <taxon>Eubacteriales</taxon>
        <taxon>Eubacteriaceae</taxon>
        <taxon>Eubacterium</taxon>
    </lineage>
</organism>
<dbReference type="RefSeq" id="WP_096920629.1">
    <property type="nucleotide sequence ID" value="NZ_CP029487.1"/>
</dbReference>
<dbReference type="PRINTS" id="PR00728">
    <property type="entry name" value="SIGNALPTASE"/>
</dbReference>
<dbReference type="PANTHER" id="PTHR10806">
    <property type="entry name" value="SIGNAL PEPTIDASE COMPLEX CATALYTIC SUBUNIT SEC11"/>
    <property type="match status" value="1"/>
</dbReference>
<gene>
    <name evidence="3" type="ORF">CPZ25_019450</name>
</gene>
<reference evidence="3 4" key="1">
    <citation type="submission" date="2018-05" db="EMBL/GenBank/DDBJ databases">
        <title>Genome comparison of Eubacterium sp.</title>
        <authorList>
            <person name="Feng Y."/>
            <person name="Sanchez-Andrea I."/>
            <person name="Stams A.J.M."/>
            <person name="De Vos W.M."/>
        </authorList>
    </citation>
    <scope>NUCLEOTIDE SEQUENCE [LARGE SCALE GENOMIC DNA]</scope>
    <source>
        <strain evidence="3 4">YI</strain>
    </source>
</reference>